<dbReference type="InterPro" id="IPR011877">
    <property type="entry name" value="Ribokinase"/>
</dbReference>
<feature type="binding site" evidence="12">
    <location>
        <begin position="206"/>
        <end position="211"/>
    </location>
    <ligand>
        <name>ATP</name>
        <dbReference type="ChEBI" id="CHEBI:30616"/>
    </ligand>
</feature>
<comment type="catalytic activity">
    <reaction evidence="12">
        <text>D-ribose + ATP = D-ribose 5-phosphate + ADP + H(+)</text>
        <dbReference type="Rhea" id="RHEA:13697"/>
        <dbReference type="ChEBI" id="CHEBI:15378"/>
        <dbReference type="ChEBI" id="CHEBI:30616"/>
        <dbReference type="ChEBI" id="CHEBI:47013"/>
        <dbReference type="ChEBI" id="CHEBI:78346"/>
        <dbReference type="ChEBI" id="CHEBI:456216"/>
        <dbReference type="EC" id="2.7.1.15"/>
    </reaction>
</comment>
<dbReference type="EMBL" id="JBHUIX010000021">
    <property type="protein sequence ID" value="MFD2175897.1"/>
    <property type="molecule type" value="Genomic_DNA"/>
</dbReference>
<dbReference type="RefSeq" id="WP_377393594.1">
    <property type="nucleotide sequence ID" value="NZ_JBHUIX010000021.1"/>
</dbReference>
<comment type="cofactor">
    <cofactor evidence="12">
        <name>Mg(2+)</name>
        <dbReference type="ChEBI" id="CHEBI:18420"/>
    </cofactor>
    <text evidence="12">Requires a divalent cation, most likely magnesium in vivo, as an electrophilic catalyst to aid phosphoryl group transfer. It is the chelate of the metal and the nucleotide that is the actual substrate.</text>
</comment>
<evidence type="ECO:0000313" key="15">
    <source>
        <dbReference type="Proteomes" id="UP001597413"/>
    </source>
</evidence>
<evidence type="ECO:0000256" key="2">
    <source>
        <dbReference type="ARBA" id="ARBA00012035"/>
    </source>
</evidence>
<comment type="function">
    <text evidence="12">Catalyzes the phosphorylation of ribose at O-5 in a reaction requiring ATP and magnesium. The resulting D-ribose-5-phosphate can then be used either for sythesis of nucleotides, histidine, and tryptophan, or as a component of the pentose phosphate pathway.</text>
</comment>
<dbReference type="GO" id="GO:0016301">
    <property type="term" value="F:kinase activity"/>
    <property type="evidence" value="ECO:0007669"/>
    <property type="project" value="UniProtKB-KW"/>
</dbReference>
<comment type="pathway">
    <text evidence="12">Carbohydrate metabolism; D-ribose degradation; D-ribose 5-phosphate from beta-D-ribopyranose: step 2/2.</text>
</comment>
<keyword evidence="10 12" id="KW-0630">Potassium</keyword>
<keyword evidence="11 12" id="KW-0119">Carbohydrate metabolism</keyword>
<evidence type="ECO:0000256" key="12">
    <source>
        <dbReference type="HAMAP-Rule" id="MF_01987"/>
    </source>
</evidence>
<evidence type="ECO:0000256" key="5">
    <source>
        <dbReference type="ARBA" id="ARBA00022723"/>
    </source>
</evidence>
<dbReference type="InterPro" id="IPR011611">
    <property type="entry name" value="PfkB_dom"/>
</dbReference>
<comment type="caution">
    <text evidence="12">Lacks conserved residue(s) required for the propagation of feature annotation.</text>
</comment>
<keyword evidence="5 12" id="KW-0479">Metal-binding</keyword>
<comment type="caution">
    <text evidence="14">The sequence shown here is derived from an EMBL/GenBank/DDBJ whole genome shotgun (WGS) entry which is preliminary data.</text>
</comment>
<evidence type="ECO:0000256" key="10">
    <source>
        <dbReference type="ARBA" id="ARBA00022958"/>
    </source>
</evidence>
<dbReference type="PROSITE" id="PS00583">
    <property type="entry name" value="PFKB_KINASES_1"/>
    <property type="match status" value="1"/>
</dbReference>
<comment type="activity regulation">
    <text evidence="12">Activated by a monovalent cation that binds near, but not in, the active site. The most likely occupant of the site in vivo is potassium. Ion binding induces a conformational change that may alter substrate affinity.</text>
</comment>
<evidence type="ECO:0000256" key="9">
    <source>
        <dbReference type="ARBA" id="ARBA00022842"/>
    </source>
</evidence>
<dbReference type="Gene3D" id="3.40.1190.20">
    <property type="match status" value="1"/>
</dbReference>
<comment type="similarity">
    <text evidence="12">Belongs to the carbohydrate kinase PfkB family. Ribokinase subfamily.</text>
</comment>
<keyword evidence="7 12" id="KW-0418">Kinase</keyword>
<comment type="subcellular location">
    <subcellularLocation>
        <location evidence="12">Cytoplasm</location>
    </subcellularLocation>
</comment>
<comment type="subunit">
    <text evidence="12">Homodimer.</text>
</comment>
<feature type="binding site" evidence="12">
    <location>
        <position position="273"/>
    </location>
    <ligand>
        <name>K(+)</name>
        <dbReference type="ChEBI" id="CHEBI:29103"/>
    </ligand>
</feature>
<feature type="binding site" evidence="12">
    <location>
        <position position="238"/>
    </location>
    <ligand>
        <name>substrate</name>
    </ligand>
</feature>
<organism evidence="14 15">
    <name type="scientific">Rhodobacter lacus</name>
    <dbReference type="NCBI Taxonomy" id="1641972"/>
    <lineage>
        <taxon>Bacteria</taxon>
        <taxon>Pseudomonadati</taxon>
        <taxon>Pseudomonadota</taxon>
        <taxon>Alphaproteobacteria</taxon>
        <taxon>Rhodobacterales</taxon>
        <taxon>Rhodobacter group</taxon>
        <taxon>Rhodobacter</taxon>
    </lineage>
</organism>
<reference evidence="15" key="1">
    <citation type="journal article" date="2019" name="Int. J. Syst. Evol. Microbiol.">
        <title>The Global Catalogue of Microorganisms (GCM) 10K type strain sequencing project: providing services to taxonomists for standard genome sequencing and annotation.</title>
        <authorList>
            <consortium name="The Broad Institute Genomics Platform"/>
            <consortium name="The Broad Institute Genome Sequencing Center for Infectious Disease"/>
            <person name="Wu L."/>
            <person name="Ma J."/>
        </authorList>
    </citation>
    <scope>NUCLEOTIDE SEQUENCE [LARGE SCALE GENOMIC DNA]</scope>
    <source>
        <strain evidence="15">CCUG 55131</strain>
    </source>
</reference>
<feature type="binding site" evidence="12">
    <location>
        <position position="182"/>
    </location>
    <ligand>
        <name>ATP</name>
        <dbReference type="ChEBI" id="CHEBI:30616"/>
    </ligand>
</feature>
<sequence length="292" mass="29696">MKAYVIGNAALDETLAIDRFVQPDASVFGRPLSRDLGGKGTNQAIALARTGVLCRLFAAVGRDARGQEIATRLQAEPVLAELIAQDSVSTDASTILMAATGENAIITTREAAEAFSPEQARAALAGAEAGDLLVMQGNLSGETTLAALRAAKARGMTTAFNPSPLQDYFASLWPHVDIAYVNEGEAAALGGVAALHGQGVTQVVLTLGGDGARLITAQQSLHVPAHPCKVVDTTGAGDCFMAVSLGSAALRGTDLDARALAHGAAAAAHTVARAGTVSAFPTVAEMRALLAG</sequence>
<keyword evidence="15" id="KW-1185">Reference proteome</keyword>
<feature type="binding site" evidence="12">
    <location>
        <position position="270"/>
    </location>
    <ligand>
        <name>K(+)</name>
        <dbReference type="ChEBI" id="CHEBI:29103"/>
    </ligand>
</feature>
<evidence type="ECO:0000256" key="6">
    <source>
        <dbReference type="ARBA" id="ARBA00022741"/>
    </source>
</evidence>
<dbReference type="PANTHER" id="PTHR10584:SF166">
    <property type="entry name" value="RIBOKINASE"/>
    <property type="match status" value="1"/>
</dbReference>
<keyword evidence="12" id="KW-0963">Cytoplasm</keyword>
<comment type="similarity">
    <text evidence="1">Belongs to the carbohydrate kinase pfkB family.</text>
</comment>
<feature type="binding site" evidence="12">
    <location>
        <begin position="237"/>
        <end position="238"/>
    </location>
    <ligand>
        <name>ATP</name>
        <dbReference type="ChEBI" id="CHEBI:30616"/>
    </ligand>
</feature>
<dbReference type="InterPro" id="IPR029056">
    <property type="entry name" value="Ribokinase-like"/>
</dbReference>
<feature type="binding site" evidence="12">
    <location>
        <begin position="38"/>
        <end position="42"/>
    </location>
    <ligand>
        <name>substrate</name>
    </ligand>
</feature>
<feature type="binding site" evidence="12">
    <location>
        <begin position="10"/>
        <end position="12"/>
    </location>
    <ligand>
        <name>substrate</name>
    </ligand>
</feature>
<keyword evidence="9 12" id="KW-0460">Magnesium</keyword>
<dbReference type="PRINTS" id="PR00990">
    <property type="entry name" value="RIBOKINASE"/>
</dbReference>
<name>A0ABW5AC34_9RHOB</name>
<evidence type="ECO:0000256" key="1">
    <source>
        <dbReference type="ARBA" id="ARBA00005380"/>
    </source>
</evidence>
<feature type="domain" description="Carbohydrate kinase PfkB" evidence="13">
    <location>
        <begin position="28"/>
        <end position="282"/>
    </location>
</feature>
<keyword evidence="4 12" id="KW-0808">Transferase</keyword>
<dbReference type="InterPro" id="IPR002139">
    <property type="entry name" value="Ribo/fructo_kinase"/>
</dbReference>
<dbReference type="PANTHER" id="PTHR10584">
    <property type="entry name" value="SUGAR KINASE"/>
    <property type="match status" value="1"/>
</dbReference>
<dbReference type="EC" id="2.7.1.15" evidence="2 12"/>
<protein>
    <recommendedName>
        <fullName evidence="3 12">Ribokinase</fullName>
        <shortName evidence="12">RK</shortName>
        <ecNumber evidence="2 12">2.7.1.15</ecNumber>
    </recommendedName>
</protein>
<proteinExistence type="inferred from homology"/>
<keyword evidence="8 12" id="KW-0067">ATP-binding</keyword>
<dbReference type="Proteomes" id="UP001597413">
    <property type="component" value="Unassembled WGS sequence"/>
</dbReference>
<dbReference type="Pfam" id="PF00294">
    <property type="entry name" value="PfkB"/>
    <property type="match status" value="1"/>
</dbReference>
<feature type="active site" description="Proton acceptor" evidence="12">
    <location>
        <position position="238"/>
    </location>
</feature>
<dbReference type="HAMAP" id="MF_01987">
    <property type="entry name" value="Ribokinase"/>
    <property type="match status" value="1"/>
</dbReference>
<evidence type="ECO:0000256" key="3">
    <source>
        <dbReference type="ARBA" id="ARBA00016943"/>
    </source>
</evidence>
<feature type="binding site" evidence="12">
    <location>
        <position position="234"/>
    </location>
    <ligand>
        <name>K(+)</name>
        <dbReference type="ChEBI" id="CHEBI:29103"/>
    </ligand>
</feature>
<dbReference type="SUPFAM" id="SSF53613">
    <property type="entry name" value="Ribokinase-like"/>
    <property type="match status" value="1"/>
</dbReference>
<keyword evidence="6 12" id="KW-0547">Nucleotide-binding</keyword>
<evidence type="ECO:0000313" key="14">
    <source>
        <dbReference type="EMBL" id="MFD2175897.1"/>
    </source>
</evidence>
<evidence type="ECO:0000256" key="4">
    <source>
        <dbReference type="ARBA" id="ARBA00022679"/>
    </source>
</evidence>
<accession>A0ABW5AC34</accession>
<dbReference type="InterPro" id="IPR002173">
    <property type="entry name" value="Carboh/pur_kinase_PfkB_CS"/>
</dbReference>
<gene>
    <name evidence="12" type="primary">rbsK</name>
    <name evidence="14" type="ORF">ACFSM0_17520</name>
</gene>
<evidence type="ECO:0000256" key="11">
    <source>
        <dbReference type="ARBA" id="ARBA00023277"/>
    </source>
</evidence>
<feature type="binding site" evidence="12">
    <location>
        <position position="232"/>
    </location>
    <ligand>
        <name>K(+)</name>
        <dbReference type="ChEBI" id="CHEBI:29103"/>
    </ligand>
</feature>
<feature type="binding site" evidence="12">
    <location>
        <position position="275"/>
    </location>
    <ligand>
        <name>K(+)</name>
        <dbReference type="ChEBI" id="CHEBI:29103"/>
    </ligand>
</feature>
<evidence type="ECO:0000256" key="7">
    <source>
        <dbReference type="ARBA" id="ARBA00022777"/>
    </source>
</evidence>
<evidence type="ECO:0000259" key="13">
    <source>
        <dbReference type="Pfam" id="PF00294"/>
    </source>
</evidence>
<evidence type="ECO:0000256" key="8">
    <source>
        <dbReference type="ARBA" id="ARBA00022840"/>
    </source>
</evidence>